<reference evidence="1" key="2">
    <citation type="submission" date="2021-04" db="EMBL/GenBank/DDBJ databases">
        <authorList>
            <person name="Podell S."/>
        </authorList>
    </citation>
    <scope>NUCLEOTIDE SEQUENCE</scope>
    <source>
        <strain evidence="1">Hildebrandi</strain>
    </source>
</reference>
<evidence type="ECO:0000313" key="2">
    <source>
        <dbReference type="Proteomes" id="UP000693970"/>
    </source>
</evidence>
<dbReference type="Proteomes" id="UP000693970">
    <property type="component" value="Unassembled WGS sequence"/>
</dbReference>
<reference evidence="1" key="1">
    <citation type="journal article" date="2021" name="Sci. Rep.">
        <title>Diploid genomic architecture of Nitzschia inconspicua, an elite biomass production diatom.</title>
        <authorList>
            <person name="Oliver A."/>
            <person name="Podell S."/>
            <person name="Pinowska A."/>
            <person name="Traller J.C."/>
            <person name="Smith S.R."/>
            <person name="McClure R."/>
            <person name="Beliaev A."/>
            <person name="Bohutskyi P."/>
            <person name="Hill E.A."/>
            <person name="Rabines A."/>
            <person name="Zheng H."/>
            <person name="Allen L.Z."/>
            <person name="Kuo A."/>
            <person name="Grigoriev I.V."/>
            <person name="Allen A.E."/>
            <person name="Hazlebeck D."/>
            <person name="Allen E.E."/>
        </authorList>
    </citation>
    <scope>NUCLEOTIDE SEQUENCE</scope>
    <source>
        <strain evidence="1">Hildebrandi</strain>
    </source>
</reference>
<dbReference type="AlphaFoldDB" id="A0A9K3L7S5"/>
<keyword evidence="2" id="KW-1185">Reference proteome</keyword>
<comment type="caution">
    <text evidence="1">The sequence shown here is derived from an EMBL/GenBank/DDBJ whole genome shotgun (WGS) entry which is preliminary data.</text>
</comment>
<accession>A0A9K3L7S5</accession>
<name>A0A9K3L7S5_9STRA</name>
<protein>
    <submittedName>
        <fullName evidence="1">Uncharacterized protein</fullName>
    </submittedName>
</protein>
<dbReference type="EMBL" id="JAGRRH010000015">
    <property type="protein sequence ID" value="KAG7356993.1"/>
    <property type="molecule type" value="Genomic_DNA"/>
</dbReference>
<proteinExistence type="predicted"/>
<evidence type="ECO:0000313" key="1">
    <source>
        <dbReference type="EMBL" id="KAG7356993.1"/>
    </source>
</evidence>
<gene>
    <name evidence="1" type="ORF">IV203_001681</name>
</gene>
<sequence length="106" mass="11699">MVSWNPLLKTDVERLSFEGFAQTQTFKVGAEPECFLCGSERRGYSNPDHLVNIPGFGIFRCDQLEMSGRQGVIPNGNCAFISDVGRQQGCDCFDLDSSVEVLTSEV</sequence>
<organism evidence="1 2">
    <name type="scientific">Nitzschia inconspicua</name>
    <dbReference type="NCBI Taxonomy" id="303405"/>
    <lineage>
        <taxon>Eukaryota</taxon>
        <taxon>Sar</taxon>
        <taxon>Stramenopiles</taxon>
        <taxon>Ochrophyta</taxon>
        <taxon>Bacillariophyta</taxon>
        <taxon>Bacillariophyceae</taxon>
        <taxon>Bacillariophycidae</taxon>
        <taxon>Bacillariales</taxon>
        <taxon>Bacillariaceae</taxon>
        <taxon>Nitzschia</taxon>
    </lineage>
</organism>